<accession>A0A3B7MSL2</accession>
<dbReference type="RefSeq" id="WP_119052994.1">
    <property type="nucleotide sequence ID" value="NZ_CP032157.1"/>
</dbReference>
<feature type="domain" description="Glycosyltransferase 2-like" evidence="1">
    <location>
        <begin position="4"/>
        <end position="161"/>
    </location>
</feature>
<dbReference type="KEGG" id="pseg:D3H65_25440"/>
<evidence type="ECO:0000259" key="1">
    <source>
        <dbReference type="Pfam" id="PF00535"/>
    </source>
</evidence>
<protein>
    <submittedName>
        <fullName evidence="2">Glycosyltransferase</fullName>
    </submittedName>
</protein>
<dbReference type="CDD" id="cd06433">
    <property type="entry name" value="GT_2_WfgS_like"/>
    <property type="match status" value="1"/>
</dbReference>
<gene>
    <name evidence="2" type="ORF">D3H65_25440</name>
</gene>
<dbReference type="Pfam" id="PF00535">
    <property type="entry name" value="Glycos_transf_2"/>
    <property type="match status" value="1"/>
</dbReference>
<reference evidence="2 3" key="1">
    <citation type="submission" date="2018-09" db="EMBL/GenBank/DDBJ databases">
        <title>Genome sequencing of strain 6GH32-13.</title>
        <authorList>
            <person name="Weon H.-Y."/>
            <person name="Heo J."/>
            <person name="Kwon S.-W."/>
        </authorList>
    </citation>
    <scope>NUCLEOTIDE SEQUENCE [LARGE SCALE GENOMIC DNA]</scope>
    <source>
        <strain evidence="2 3">5GH32-13</strain>
    </source>
</reference>
<dbReference type="OrthoDB" id="9788101at2"/>
<dbReference type="Proteomes" id="UP000263900">
    <property type="component" value="Chromosome"/>
</dbReference>
<evidence type="ECO:0000313" key="2">
    <source>
        <dbReference type="EMBL" id="AXY77118.1"/>
    </source>
</evidence>
<dbReference type="InterPro" id="IPR001173">
    <property type="entry name" value="Glyco_trans_2-like"/>
</dbReference>
<dbReference type="InterPro" id="IPR029044">
    <property type="entry name" value="Nucleotide-diphossugar_trans"/>
</dbReference>
<dbReference type="PANTHER" id="PTHR43685">
    <property type="entry name" value="GLYCOSYLTRANSFERASE"/>
    <property type="match status" value="1"/>
</dbReference>
<organism evidence="2 3">
    <name type="scientific">Paraflavitalea soli</name>
    <dbReference type="NCBI Taxonomy" id="2315862"/>
    <lineage>
        <taxon>Bacteria</taxon>
        <taxon>Pseudomonadati</taxon>
        <taxon>Bacteroidota</taxon>
        <taxon>Chitinophagia</taxon>
        <taxon>Chitinophagales</taxon>
        <taxon>Chitinophagaceae</taxon>
        <taxon>Paraflavitalea</taxon>
    </lineage>
</organism>
<keyword evidence="3" id="KW-1185">Reference proteome</keyword>
<dbReference type="PANTHER" id="PTHR43685:SF2">
    <property type="entry name" value="GLYCOSYLTRANSFERASE 2-LIKE DOMAIN-CONTAINING PROTEIN"/>
    <property type="match status" value="1"/>
</dbReference>
<dbReference type="AlphaFoldDB" id="A0A3B7MSL2"/>
<dbReference type="Gene3D" id="3.90.550.10">
    <property type="entry name" value="Spore Coat Polysaccharide Biosynthesis Protein SpsA, Chain A"/>
    <property type="match status" value="1"/>
</dbReference>
<dbReference type="EMBL" id="CP032157">
    <property type="protein sequence ID" value="AXY77118.1"/>
    <property type="molecule type" value="Genomic_DNA"/>
</dbReference>
<sequence length="248" mass="28579">MKITIITATYNSAATVRDTLDCIARQSYQAVEHIIVDGLSTDNTLEIVKEFPHVAQMVSGKDKGIYDAMNKGLKLATGEVVGILNSDDFYDNPEVLSRVMTAFSDPSVDVVYGDLQYVKKNNVYVVTRNWKSGQYKKKYFYYGWMPPHPAFFVRRKIYEEVGLFNTDLRSAADYEMMLRILVRHNAKASYIPSVLVKMRAGGMSNASLKNRLRANREDRKAWDLNELKPFFFTTWLKPMRKIIQFITR</sequence>
<keyword evidence="2" id="KW-0808">Transferase</keyword>
<proteinExistence type="predicted"/>
<dbReference type="GO" id="GO:0016740">
    <property type="term" value="F:transferase activity"/>
    <property type="evidence" value="ECO:0007669"/>
    <property type="project" value="UniProtKB-KW"/>
</dbReference>
<dbReference type="SUPFAM" id="SSF53448">
    <property type="entry name" value="Nucleotide-diphospho-sugar transferases"/>
    <property type="match status" value="1"/>
</dbReference>
<dbReference type="InterPro" id="IPR050834">
    <property type="entry name" value="Glycosyltransf_2"/>
</dbReference>
<evidence type="ECO:0000313" key="3">
    <source>
        <dbReference type="Proteomes" id="UP000263900"/>
    </source>
</evidence>
<name>A0A3B7MSL2_9BACT</name>